<evidence type="ECO:0000256" key="1">
    <source>
        <dbReference type="SAM" id="SignalP"/>
    </source>
</evidence>
<name>A0A559STU8_9HYPH</name>
<reference evidence="2 3" key="1">
    <citation type="submission" date="2019-06" db="EMBL/GenBank/DDBJ databases">
        <title>Pac Bio to generate improved reference genome sequences for organisms with transposon mutant libraries (support for FEBA project).</title>
        <authorList>
            <person name="Blow M."/>
        </authorList>
    </citation>
    <scope>NUCLEOTIDE SEQUENCE [LARGE SCALE GENOMIC DNA]</scope>
    <source>
        <strain evidence="2 3">USDA 1844</strain>
    </source>
</reference>
<feature type="chain" id="PRO_5021729509" evidence="1">
    <location>
        <begin position="21"/>
        <end position="187"/>
    </location>
</feature>
<dbReference type="InterPro" id="IPR010642">
    <property type="entry name" value="Invasion_prot_B"/>
</dbReference>
<sequence length="187" mass="20100">MDIAYSALLAFGTLSMSAFAPAGTVLTQAMVSPTDRVVQFQEDYNDWRVACAETIGKTRCTLQQRLIDTRRRQDVLYVEIGVPDGGGLGGMLVLPLGIAIDQETSIAVDGSLQRRVIRIHTCLPEGCVARLAFDETFMTSLRTGRALKVSGFSAVGQGVPVNFSISLSGFPEALDRSIALMALQGSR</sequence>
<dbReference type="EMBL" id="VISO01000003">
    <property type="protein sequence ID" value="TVZ65791.1"/>
    <property type="molecule type" value="Genomic_DNA"/>
</dbReference>
<dbReference type="Proteomes" id="UP000319824">
    <property type="component" value="Unassembled WGS sequence"/>
</dbReference>
<accession>A0A559STU8</accession>
<dbReference type="Gene3D" id="2.60.40.1880">
    <property type="entry name" value="Invasion associated locus B (IalB) protein"/>
    <property type="match status" value="1"/>
</dbReference>
<feature type="signal peptide" evidence="1">
    <location>
        <begin position="1"/>
        <end position="20"/>
    </location>
</feature>
<evidence type="ECO:0000313" key="3">
    <source>
        <dbReference type="Proteomes" id="UP000319824"/>
    </source>
</evidence>
<evidence type="ECO:0000313" key="2">
    <source>
        <dbReference type="EMBL" id="TVZ65791.1"/>
    </source>
</evidence>
<keyword evidence="1" id="KW-0732">Signal</keyword>
<gene>
    <name evidence="2" type="ORF">BCL32_6124</name>
</gene>
<dbReference type="Pfam" id="PF06776">
    <property type="entry name" value="IalB"/>
    <property type="match status" value="1"/>
</dbReference>
<protein>
    <submittedName>
        <fullName evidence="2">Invasion protein IalB</fullName>
    </submittedName>
</protein>
<proteinExistence type="predicted"/>
<organism evidence="2 3">
    <name type="scientific">Rhizobium mongolense USDA 1844</name>
    <dbReference type="NCBI Taxonomy" id="1079460"/>
    <lineage>
        <taxon>Bacteria</taxon>
        <taxon>Pseudomonadati</taxon>
        <taxon>Pseudomonadota</taxon>
        <taxon>Alphaproteobacteria</taxon>
        <taxon>Hyphomicrobiales</taxon>
        <taxon>Rhizobiaceae</taxon>
        <taxon>Rhizobium/Agrobacterium group</taxon>
        <taxon>Rhizobium</taxon>
    </lineage>
</organism>
<dbReference type="InterPro" id="IPR038696">
    <property type="entry name" value="IalB_sf"/>
</dbReference>
<comment type="caution">
    <text evidence="2">The sequence shown here is derived from an EMBL/GenBank/DDBJ whole genome shotgun (WGS) entry which is preliminary data.</text>
</comment>
<dbReference type="AlphaFoldDB" id="A0A559STU8"/>
<dbReference type="RefSeq" id="WP_022713156.1">
    <property type="nucleotide sequence ID" value="NZ_ATTQ01000002.1"/>
</dbReference>